<dbReference type="InterPro" id="IPR001789">
    <property type="entry name" value="Sig_transdc_resp-reg_receiver"/>
</dbReference>
<evidence type="ECO:0000313" key="6">
    <source>
        <dbReference type="Proteomes" id="UP000007089"/>
    </source>
</evidence>
<dbReference type="HOGENOM" id="CLU_673770_0_0_7"/>
<dbReference type="GO" id="GO:0000160">
    <property type="term" value="P:phosphorelay signal transduction system"/>
    <property type="evidence" value="ECO:0007669"/>
    <property type="project" value="UniProtKB-KW"/>
</dbReference>
<dbReference type="PROSITE" id="PS50110">
    <property type="entry name" value="RESPONSE_REGULATORY"/>
    <property type="match status" value="1"/>
</dbReference>
<feature type="modified residue" description="4-aspartylphosphate" evidence="3">
    <location>
        <position position="385"/>
    </location>
</feature>
<keyword evidence="1 3" id="KW-0597">Phosphoprotein</keyword>
<dbReference type="Proteomes" id="UP000007089">
    <property type="component" value="Chromosome"/>
</dbReference>
<accession>B8JHF0</accession>
<dbReference type="Pfam" id="PF07238">
    <property type="entry name" value="PilZ"/>
    <property type="match status" value="1"/>
</dbReference>
<gene>
    <name evidence="5" type="ordered locus">A2cp1_3328</name>
</gene>
<dbReference type="KEGG" id="acp:A2cp1_3328"/>
<dbReference type="SMART" id="SM00448">
    <property type="entry name" value="REC"/>
    <property type="match status" value="1"/>
</dbReference>
<protein>
    <submittedName>
        <fullName evidence="5">Response regulator receiver modulated PilZ sensor protein</fullName>
    </submittedName>
</protein>
<dbReference type="Pfam" id="PF00072">
    <property type="entry name" value="Response_reg"/>
    <property type="match status" value="1"/>
</dbReference>
<evidence type="ECO:0000256" key="2">
    <source>
        <dbReference type="ARBA" id="ARBA00023012"/>
    </source>
</evidence>
<reference evidence="5" key="1">
    <citation type="submission" date="2009-01" db="EMBL/GenBank/DDBJ databases">
        <title>Complete sequence of Anaeromyxobacter dehalogenans 2CP-1.</title>
        <authorList>
            <consortium name="US DOE Joint Genome Institute"/>
            <person name="Lucas S."/>
            <person name="Copeland A."/>
            <person name="Lapidus A."/>
            <person name="Glavina del Rio T."/>
            <person name="Dalin E."/>
            <person name="Tice H."/>
            <person name="Bruce D."/>
            <person name="Goodwin L."/>
            <person name="Pitluck S."/>
            <person name="Saunders E."/>
            <person name="Brettin T."/>
            <person name="Detter J.C."/>
            <person name="Han C."/>
            <person name="Larimer F."/>
            <person name="Land M."/>
            <person name="Hauser L."/>
            <person name="Kyrpides N."/>
            <person name="Ovchinnikova G."/>
            <person name="Beliaev A.S."/>
            <person name="Richardson P."/>
        </authorList>
    </citation>
    <scope>NUCLEOTIDE SEQUENCE</scope>
    <source>
        <strain evidence="5">2CP-1</strain>
    </source>
</reference>
<dbReference type="SUPFAM" id="SSF141371">
    <property type="entry name" value="PilZ domain-like"/>
    <property type="match status" value="1"/>
</dbReference>
<keyword evidence="6" id="KW-1185">Reference proteome</keyword>
<evidence type="ECO:0000313" key="5">
    <source>
        <dbReference type="EMBL" id="ACL66662.1"/>
    </source>
</evidence>
<dbReference type="GO" id="GO:0035438">
    <property type="term" value="F:cyclic-di-GMP binding"/>
    <property type="evidence" value="ECO:0007669"/>
    <property type="project" value="InterPro"/>
</dbReference>
<dbReference type="CDD" id="cd00156">
    <property type="entry name" value="REC"/>
    <property type="match status" value="1"/>
</dbReference>
<dbReference type="Gene3D" id="2.40.10.220">
    <property type="entry name" value="predicted glycosyltransferase like domains"/>
    <property type="match status" value="1"/>
</dbReference>
<dbReference type="SUPFAM" id="SSF52172">
    <property type="entry name" value="CheY-like"/>
    <property type="match status" value="1"/>
</dbReference>
<dbReference type="AlphaFoldDB" id="B8JHF0"/>
<evidence type="ECO:0000256" key="3">
    <source>
        <dbReference type="PROSITE-ProRule" id="PRU00169"/>
    </source>
</evidence>
<dbReference type="EMBL" id="CP001359">
    <property type="protein sequence ID" value="ACL66662.1"/>
    <property type="molecule type" value="Genomic_DNA"/>
</dbReference>
<dbReference type="PANTHER" id="PTHR44591">
    <property type="entry name" value="STRESS RESPONSE REGULATOR PROTEIN 1"/>
    <property type="match status" value="1"/>
</dbReference>
<dbReference type="Gene3D" id="3.40.50.2300">
    <property type="match status" value="1"/>
</dbReference>
<name>B8JHF0_ANAD2</name>
<dbReference type="InterPro" id="IPR011006">
    <property type="entry name" value="CheY-like_superfamily"/>
</dbReference>
<dbReference type="RefSeq" id="WP_015934473.1">
    <property type="nucleotide sequence ID" value="NC_011891.1"/>
</dbReference>
<evidence type="ECO:0000259" key="4">
    <source>
        <dbReference type="PROSITE" id="PS50110"/>
    </source>
</evidence>
<feature type="domain" description="Response regulatory" evidence="4">
    <location>
        <begin position="334"/>
        <end position="452"/>
    </location>
</feature>
<keyword evidence="2" id="KW-0902">Two-component regulatory system</keyword>
<dbReference type="PANTHER" id="PTHR44591:SF14">
    <property type="entry name" value="PROTEIN PILG"/>
    <property type="match status" value="1"/>
</dbReference>
<proteinExistence type="predicted"/>
<dbReference type="InterPro" id="IPR050595">
    <property type="entry name" value="Bact_response_regulator"/>
</dbReference>
<organism evidence="5 6">
    <name type="scientific">Anaeromyxobacter dehalogenans (strain ATCC BAA-258 / DSM 21875 / 2CP-1)</name>
    <dbReference type="NCBI Taxonomy" id="455488"/>
    <lineage>
        <taxon>Bacteria</taxon>
        <taxon>Pseudomonadati</taxon>
        <taxon>Myxococcota</taxon>
        <taxon>Myxococcia</taxon>
        <taxon>Myxococcales</taxon>
        <taxon>Cystobacterineae</taxon>
        <taxon>Anaeromyxobacteraceae</taxon>
        <taxon>Anaeromyxobacter</taxon>
    </lineage>
</organism>
<dbReference type="InterPro" id="IPR009875">
    <property type="entry name" value="PilZ_domain"/>
</dbReference>
<evidence type="ECO:0000256" key="1">
    <source>
        <dbReference type="ARBA" id="ARBA00022553"/>
    </source>
</evidence>
<sequence length="470" mass="48425">MPESVVVSFGHVHGARAREVTGALATVLALVREDLEGCEAGFRRESQGLLAVVRLDAPKPAAAVARLAFWCARAGGVALSLSQATASTRANVVDALGASDARVSLGQDRVAEGVTVLAAAAGLDEPVEPPGPLPVLVLSLGGPGWEAMTYDPARRRLFVPSPLSPPLGDRFVLRLEGAPGEELTCSGTVRTVAVGDPFQPRDAAPAGFVVAVEEGRGLHAYLAEACPPRTDGGRRSAPRFRVGGRTRLTTPAAAVEARFEDVSHGGAFVSTGAPVVPGTPIRLDLSTPHGERLGLAATVVHGRAGGVGVEFGAGPAARAVLDAAVTGLTAARPRALVVDDDALARAMLSEALAGRGFEVVTERDALAGLLRLAEEIFSLDVLVTDVVMPEVDGGELVRRIRHVGGERDLPIVAVTGSEDPALAARLRASGADEVLAKRIGPDGIADAVVKLHRNVRAGRAGSPEPTRACR</sequence>